<comment type="caution">
    <text evidence="1">The sequence shown here is derived from an EMBL/GenBank/DDBJ whole genome shotgun (WGS) entry which is preliminary data.</text>
</comment>
<dbReference type="Proteomes" id="UP000231019">
    <property type="component" value="Unassembled WGS sequence"/>
</dbReference>
<protein>
    <submittedName>
        <fullName evidence="1">Uncharacterized protein</fullName>
    </submittedName>
</protein>
<dbReference type="AlphaFoldDB" id="A0A2M7FZY3"/>
<evidence type="ECO:0000313" key="1">
    <source>
        <dbReference type="EMBL" id="PIW14972.1"/>
    </source>
</evidence>
<gene>
    <name evidence="1" type="ORF">COW36_18765</name>
</gene>
<proteinExistence type="predicted"/>
<reference evidence="1 2" key="1">
    <citation type="submission" date="2017-09" db="EMBL/GenBank/DDBJ databases">
        <title>Depth-based differentiation of microbial function through sediment-hosted aquifers and enrichment of novel symbionts in the deep terrestrial subsurface.</title>
        <authorList>
            <person name="Probst A.J."/>
            <person name="Ladd B."/>
            <person name="Jarett J.K."/>
            <person name="Geller-Mcgrath D.E."/>
            <person name="Sieber C.M."/>
            <person name="Emerson J.B."/>
            <person name="Anantharaman K."/>
            <person name="Thomas B.C."/>
            <person name="Malmstrom R."/>
            <person name="Stieglmeier M."/>
            <person name="Klingl A."/>
            <person name="Woyke T."/>
            <person name="Ryan C.M."/>
            <person name="Banfield J.F."/>
        </authorList>
    </citation>
    <scope>NUCLEOTIDE SEQUENCE [LARGE SCALE GENOMIC DNA]</scope>
    <source>
        <strain evidence="1">CG17_big_fil_post_rev_8_21_14_2_50_48_46</strain>
    </source>
</reference>
<dbReference type="EMBL" id="PFFQ01000054">
    <property type="protein sequence ID" value="PIW14972.1"/>
    <property type="molecule type" value="Genomic_DNA"/>
</dbReference>
<organism evidence="1 2">
    <name type="scientific">bacterium (Candidatus Blackallbacteria) CG17_big_fil_post_rev_8_21_14_2_50_48_46</name>
    <dbReference type="NCBI Taxonomy" id="2014261"/>
    <lineage>
        <taxon>Bacteria</taxon>
        <taxon>Candidatus Blackallbacteria</taxon>
    </lineage>
</organism>
<name>A0A2M7FZY3_9BACT</name>
<evidence type="ECO:0000313" key="2">
    <source>
        <dbReference type="Proteomes" id="UP000231019"/>
    </source>
</evidence>
<sequence length="100" mass="11278">MARLKAFLVRDAFEGFTQLIFAETSSKARYFAASRSFYGDLDYVDARARRFPSGDVALREGAIEPYWEDDEKICGALGMRYSCFDCETVYPVGEDCPNGC</sequence>
<accession>A0A2M7FZY3</accession>